<name>A0A564YLF6_HYMDI</name>
<organism evidence="1 2">
    <name type="scientific">Hymenolepis diminuta</name>
    <name type="common">Rat tapeworm</name>
    <dbReference type="NCBI Taxonomy" id="6216"/>
    <lineage>
        <taxon>Eukaryota</taxon>
        <taxon>Metazoa</taxon>
        <taxon>Spiralia</taxon>
        <taxon>Lophotrochozoa</taxon>
        <taxon>Platyhelminthes</taxon>
        <taxon>Cestoda</taxon>
        <taxon>Eucestoda</taxon>
        <taxon>Cyclophyllidea</taxon>
        <taxon>Hymenolepididae</taxon>
        <taxon>Hymenolepis</taxon>
    </lineage>
</organism>
<reference evidence="1 2" key="1">
    <citation type="submission" date="2019-07" db="EMBL/GenBank/DDBJ databases">
        <authorList>
            <person name="Jastrzebski P J."/>
            <person name="Paukszto L."/>
            <person name="Jastrzebski P J."/>
        </authorList>
    </citation>
    <scope>NUCLEOTIDE SEQUENCE [LARGE SCALE GENOMIC DNA]</scope>
    <source>
        <strain evidence="1 2">WMS-il1</strain>
    </source>
</reference>
<dbReference type="AlphaFoldDB" id="A0A564YLF6"/>
<sequence length="107" mass="11784">MTHKPYLPCLNAPIDSSPPFSLTASLHLKPHLRSCSHAPLPNSYASCSSPLFLSKLPPSLSVTRFKLVVIALSTIWPNQFLVFCSTIFVSSYPNSYELVTFIAVVKC</sequence>
<evidence type="ECO:0000313" key="2">
    <source>
        <dbReference type="Proteomes" id="UP000321570"/>
    </source>
</evidence>
<evidence type="ECO:0000313" key="1">
    <source>
        <dbReference type="EMBL" id="VUZ47789.1"/>
    </source>
</evidence>
<gene>
    <name evidence="1" type="ORF">WMSIL1_LOCUS7173</name>
</gene>
<proteinExistence type="predicted"/>
<dbReference type="Proteomes" id="UP000321570">
    <property type="component" value="Unassembled WGS sequence"/>
</dbReference>
<dbReference type="EMBL" id="CABIJS010000255">
    <property type="protein sequence ID" value="VUZ47789.1"/>
    <property type="molecule type" value="Genomic_DNA"/>
</dbReference>
<protein>
    <submittedName>
        <fullName evidence="1">Uncharacterized protein</fullName>
    </submittedName>
</protein>
<accession>A0A564YLF6</accession>
<keyword evidence="2" id="KW-1185">Reference proteome</keyword>